<dbReference type="PANTHER" id="PTHR47331">
    <property type="entry name" value="PHD-TYPE DOMAIN-CONTAINING PROTEIN"/>
    <property type="match status" value="1"/>
</dbReference>
<dbReference type="SUPFAM" id="SSF53098">
    <property type="entry name" value="Ribonuclease H-like"/>
    <property type="match status" value="1"/>
</dbReference>
<dbReference type="GO" id="GO:0003676">
    <property type="term" value="F:nucleic acid binding"/>
    <property type="evidence" value="ECO:0007669"/>
    <property type="project" value="InterPro"/>
</dbReference>
<dbReference type="Proteomes" id="UP001314205">
    <property type="component" value="Unassembled WGS sequence"/>
</dbReference>
<keyword evidence="3" id="KW-1185">Reference proteome</keyword>
<dbReference type="InterPro" id="IPR001584">
    <property type="entry name" value="Integrase_cat-core"/>
</dbReference>
<dbReference type="PROSITE" id="PS50994">
    <property type="entry name" value="INTEGRASE"/>
    <property type="match status" value="1"/>
</dbReference>
<proteinExistence type="predicted"/>
<accession>A0AAV1L0Y5</accession>
<evidence type="ECO:0000259" key="1">
    <source>
        <dbReference type="PROSITE" id="PS50994"/>
    </source>
</evidence>
<evidence type="ECO:0000313" key="3">
    <source>
        <dbReference type="Proteomes" id="UP001314205"/>
    </source>
</evidence>
<dbReference type="GO" id="GO:0015074">
    <property type="term" value="P:DNA integration"/>
    <property type="evidence" value="ECO:0007669"/>
    <property type="project" value="InterPro"/>
</dbReference>
<protein>
    <recommendedName>
        <fullName evidence="1">Integrase catalytic domain-containing protein</fullName>
    </recommendedName>
</protein>
<dbReference type="EMBL" id="CAVLGL010000082">
    <property type="protein sequence ID" value="CAK1588027.1"/>
    <property type="molecule type" value="Genomic_DNA"/>
</dbReference>
<comment type="caution">
    <text evidence="2">The sequence shown here is derived from an EMBL/GenBank/DDBJ whole genome shotgun (WGS) entry which is preliminary data.</text>
</comment>
<sequence>MGSLPDAHVTPCKPFLNSGVDFAGPIDLRLSKGRGCKIQKGYIAIFICMVTKAIHIEIVTSLNTQNFIAAFKPFVARRGHCLNIWSDNGTNLPAGNKELRKLFDKSTENLESEIKNILVNDGTTWHHIPPSAPHFGGLWEAGVKSIKFHLKRILGNTTLTYEEMSKVTSQIEACLNS</sequence>
<dbReference type="InterPro" id="IPR012337">
    <property type="entry name" value="RNaseH-like_sf"/>
</dbReference>
<feature type="domain" description="Integrase catalytic" evidence="1">
    <location>
        <begin position="10"/>
        <end position="177"/>
    </location>
</feature>
<gene>
    <name evidence="2" type="ORF">PARMNEM_LOCUS8718</name>
</gene>
<dbReference type="Gene3D" id="3.30.420.10">
    <property type="entry name" value="Ribonuclease H-like superfamily/Ribonuclease H"/>
    <property type="match status" value="1"/>
</dbReference>
<organism evidence="2 3">
    <name type="scientific">Parnassius mnemosyne</name>
    <name type="common">clouded apollo</name>
    <dbReference type="NCBI Taxonomy" id="213953"/>
    <lineage>
        <taxon>Eukaryota</taxon>
        <taxon>Metazoa</taxon>
        <taxon>Ecdysozoa</taxon>
        <taxon>Arthropoda</taxon>
        <taxon>Hexapoda</taxon>
        <taxon>Insecta</taxon>
        <taxon>Pterygota</taxon>
        <taxon>Neoptera</taxon>
        <taxon>Endopterygota</taxon>
        <taxon>Lepidoptera</taxon>
        <taxon>Glossata</taxon>
        <taxon>Ditrysia</taxon>
        <taxon>Papilionoidea</taxon>
        <taxon>Papilionidae</taxon>
        <taxon>Parnassiinae</taxon>
        <taxon>Parnassini</taxon>
        <taxon>Parnassius</taxon>
        <taxon>Driopa</taxon>
    </lineage>
</organism>
<reference evidence="2 3" key="1">
    <citation type="submission" date="2023-11" db="EMBL/GenBank/DDBJ databases">
        <authorList>
            <person name="Hedman E."/>
            <person name="Englund M."/>
            <person name="Stromberg M."/>
            <person name="Nyberg Akerstrom W."/>
            <person name="Nylinder S."/>
            <person name="Jareborg N."/>
            <person name="Kallberg Y."/>
            <person name="Kronander E."/>
        </authorList>
    </citation>
    <scope>NUCLEOTIDE SEQUENCE [LARGE SCALE GENOMIC DNA]</scope>
</reference>
<evidence type="ECO:0000313" key="2">
    <source>
        <dbReference type="EMBL" id="CAK1588027.1"/>
    </source>
</evidence>
<dbReference type="AlphaFoldDB" id="A0AAV1L0Y5"/>
<name>A0AAV1L0Y5_9NEOP</name>
<dbReference type="InterPro" id="IPR036397">
    <property type="entry name" value="RNaseH_sf"/>
</dbReference>